<dbReference type="PATRIC" id="fig|1622118.3.peg.2498"/>
<dbReference type="PROSITE" id="PS50853">
    <property type="entry name" value="FN3"/>
    <property type="match status" value="1"/>
</dbReference>
<dbReference type="InterPro" id="IPR003961">
    <property type="entry name" value="FN3_dom"/>
</dbReference>
<organism evidence="3 4">
    <name type="scientific">Lutibacter profundi</name>
    <dbReference type="NCBI Taxonomy" id="1622118"/>
    <lineage>
        <taxon>Bacteria</taxon>
        <taxon>Pseudomonadati</taxon>
        <taxon>Bacteroidota</taxon>
        <taxon>Flavobacteriia</taxon>
        <taxon>Flavobacteriales</taxon>
        <taxon>Flavobacteriaceae</taxon>
        <taxon>Lutibacter</taxon>
    </lineage>
</organism>
<evidence type="ECO:0000313" key="4">
    <source>
        <dbReference type="Proteomes" id="UP000059672"/>
    </source>
</evidence>
<keyword evidence="4" id="KW-1185">Reference proteome</keyword>
<feature type="domain" description="Fibronectin type-III" evidence="2">
    <location>
        <begin position="35"/>
        <end position="133"/>
    </location>
</feature>
<dbReference type="AlphaFoldDB" id="A0A0X8G8E0"/>
<dbReference type="InterPro" id="IPR036116">
    <property type="entry name" value="FN3_sf"/>
</dbReference>
<gene>
    <name evidence="3" type="ORF">Lupro_12175</name>
</gene>
<reference evidence="3 4" key="2">
    <citation type="journal article" date="2016" name="Int. J. Syst. Evol. Microbiol.">
        <title>Lutibacter profundi sp. nov., isolated from a deep-sea hydrothermal system on the Arctic Mid-Ocean Ridge and emended description of the genus Lutibacter.</title>
        <authorList>
            <person name="Le Moine Bauer S."/>
            <person name="Roalkvam I."/>
            <person name="Steen I.H."/>
            <person name="Dahle H."/>
        </authorList>
    </citation>
    <scope>NUCLEOTIDE SEQUENCE [LARGE SCALE GENOMIC DNA]</scope>
    <source>
        <strain evidence="3 4">LP1</strain>
    </source>
</reference>
<feature type="chain" id="PRO_5007066350" description="Fibronectin type-III domain-containing protein" evidence="1">
    <location>
        <begin position="22"/>
        <end position="233"/>
    </location>
</feature>
<evidence type="ECO:0000256" key="1">
    <source>
        <dbReference type="SAM" id="SignalP"/>
    </source>
</evidence>
<reference evidence="4" key="1">
    <citation type="submission" date="2015-12" db="EMBL/GenBank/DDBJ databases">
        <title>Complete genome sequence of Lutibacter profundus strain LP1.</title>
        <authorList>
            <person name="Wissuwa J."/>
            <person name="Le Moine Bauer S."/>
            <person name="Stokke R."/>
            <person name="Dahle H."/>
            <person name="Steen I.H."/>
        </authorList>
    </citation>
    <scope>NUCLEOTIDE SEQUENCE [LARGE SCALE GENOMIC DNA]</scope>
    <source>
        <strain evidence="4">LP1</strain>
    </source>
</reference>
<dbReference type="InterPro" id="IPR013783">
    <property type="entry name" value="Ig-like_fold"/>
</dbReference>
<keyword evidence="1" id="KW-0732">Signal</keyword>
<dbReference type="RefSeq" id="WP_068210784.1">
    <property type="nucleotide sequence ID" value="NZ_CP013355.1"/>
</dbReference>
<protein>
    <recommendedName>
        <fullName evidence="2">Fibronectin type-III domain-containing protein</fullName>
    </recommendedName>
</protein>
<dbReference type="EMBL" id="CP013355">
    <property type="protein sequence ID" value="AMC11971.1"/>
    <property type="molecule type" value="Genomic_DNA"/>
</dbReference>
<accession>A0A0X8G8E0</accession>
<feature type="signal peptide" evidence="1">
    <location>
        <begin position="1"/>
        <end position="21"/>
    </location>
</feature>
<evidence type="ECO:0000313" key="3">
    <source>
        <dbReference type="EMBL" id="AMC11971.1"/>
    </source>
</evidence>
<proteinExistence type="predicted"/>
<sequence length="233" mass="25501">MKKFIFTLVLGTVLWSCGGSGGDTPPPPPPPANKAPTTPTLVYPTNNLLCINNVLDFNWNAATDPEGDTITYQVQVATDANFTQIVHTVSETNTLRTLSLEKGIAYYWRVRATDSKNLSSDYSSTNQFYTEGNGVSNYLPFSPVLVSPSLNTTETGTTTTLQWTASDVDTSDTLTYDVYFDTVNPPVTMESSNLTTNSLNVSLTASTNYYWKVVVKDDKGGQTIGQIWNFVTD</sequence>
<dbReference type="STRING" id="1622118.Lupro_12175"/>
<evidence type="ECO:0000259" key="2">
    <source>
        <dbReference type="PROSITE" id="PS50853"/>
    </source>
</evidence>
<dbReference type="OrthoDB" id="789771at2"/>
<dbReference type="SUPFAM" id="SSF49265">
    <property type="entry name" value="Fibronectin type III"/>
    <property type="match status" value="1"/>
</dbReference>
<dbReference type="KEGG" id="lut:Lupro_12175"/>
<dbReference type="Proteomes" id="UP000059672">
    <property type="component" value="Chromosome"/>
</dbReference>
<dbReference type="Gene3D" id="2.60.40.10">
    <property type="entry name" value="Immunoglobulins"/>
    <property type="match status" value="2"/>
</dbReference>
<name>A0A0X8G8E0_9FLAO</name>